<protein>
    <recommendedName>
        <fullName evidence="3">DUF1436 family protein</fullName>
    </recommendedName>
</protein>
<dbReference type="CDD" id="cd13445">
    <property type="entry name" value="CDI_inhibitor_EC869_like"/>
    <property type="match status" value="1"/>
</dbReference>
<dbReference type="Proteomes" id="UP000195540">
    <property type="component" value="Chromosome"/>
</dbReference>
<gene>
    <name evidence="1" type="ORF">AM402_16020</name>
</gene>
<organism evidence="1 2">
    <name type="scientific">Proteus mirabilis</name>
    <dbReference type="NCBI Taxonomy" id="584"/>
    <lineage>
        <taxon>Bacteria</taxon>
        <taxon>Pseudomonadati</taxon>
        <taxon>Pseudomonadota</taxon>
        <taxon>Gammaproteobacteria</taxon>
        <taxon>Enterobacterales</taxon>
        <taxon>Morganellaceae</taxon>
        <taxon>Proteus</taxon>
    </lineage>
</organism>
<evidence type="ECO:0000313" key="2">
    <source>
        <dbReference type="Proteomes" id="UP000195540"/>
    </source>
</evidence>
<dbReference type="RefSeq" id="WP_004247557.1">
    <property type="nucleotide sequence ID" value="NZ_ABFCQN020000037.1"/>
</dbReference>
<evidence type="ECO:0000313" key="1">
    <source>
        <dbReference type="EMBL" id="ARX35597.1"/>
    </source>
</evidence>
<accession>A0AAN1C330</accession>
<reference evidence="1 2" key="1">
    <citation type="submission" date="2017-05" db="EMBL/GenBank/DDBJ databases">
        <title>Whole genome sequencing of Proteus mirabilis AR_0155.</title>
        <authorList>
            <person name="Conlan S."/>
            <person name="Thomas P.J."/>
            <person name="Mullikin J."/>
            <person name="Frank K.M."/>
            <person name="Segre J.A."/>
        </authorList>
    </citation>
    <scope>NUCLEOTIDE SEQUENCE [LARGE SCALE GENOMIC DNA]</scope>
    <source>
        <strain evidence="1 2">AR_0155</strain>
    </source>
</reference>
<dbReference type="AlphaFoldDB" id="A0AAN1C330"/>
<proteinExistence type="predicted"/>
<name>A0AAN1C330_PROMI</name>
<dbReference type="InterPro" id="IPR037891">
    <property type="entry name" value="Cdil-like_sf"/>
</dbReference>
<evidence type="ECO:0008006" key="3">
    <source>
        <dbReference type="Google" id="ProtNLM"/>
    </source>
</evidence>
<dbReference type="InterPro" id="IPR009888">
    <property type="entry name" value="CdiI_Proteobact"/>
</dbReference>
<dbReference type="Gene3D" id="3.40.1590.10">
    <property type="entry name" value="NMB0488-like"/>
    <property type="match status" value="1"/>
</dbReference>
<dbReference type="Pfam" id="PF07262">
    <property type="entry name" value="CdiI"/>
    <property type="match status" value="1"/>
</dbReference>
<sequence length="168" mass="19311">MSISKKNTLRASVYFNNDYYIITTLSKIGIYLIDFKKGYKVLSKDPFDADLGFFTRNALIQSEILDANSSEYHEMRNNEGLYSEWVKKIIKECNYKNKTTLFKNMNLCNVNVTDGIISIIPYDHLRLDHWIGKSMPNNAIITLKTNCSDEVLGASIKKAFTRCINCKV</sequence>
<dbReference type="EMBL" id="CP021694">
    <property type="protein sequence ID" value="ARX35597.1"/>
    <property type="molecule type" value="Genomic_DNA"/>
</dbReference>
<dbReference type="SUPFAM" id="SSF160207">
    <property type="entry name" value="NMB0488-like"/>
    <property type="match status" value="1"/>
</dbReference>